<organism evidence="3 4">
    <name type="scientific">Legionella waltersii</name>
    <dbReference type="NCBI Taxonomy" id="66969"/>
    <lineage>
        <taxon>Bacteria</taxon>
        <taxon>Pseudomonadati</taxon>
        <taxon>Pseudomonadota</taxon>
        <taxon>Gammaproteobacteria</taxon>
        <taxon>Legionellales</taxon>
        <taxon>Legionellaceae</taxon>
        <taxon>Legionella</taxon>
    </lineage>
</organism>
<evidence type="ECO:0000256" key="1">
    <source>
        <dbReference type="SAM" id="SignalP"/>
    </source>
</evidence>
<dbReference type="PATRIC" id="fig|66969.6.peg.2224"/>
<keyword evidence="4" id="KW-1185">Reference proteome</keyword>
<dbReference type="InterPro" id="IPR016130">
    <property type="entry name" value="Tyr_Pase_AS"/>
</dbReference>
<gene>
    <name evidence="3" type="ORF">Lwal_2042</name>
</gene>
<evidence type="ECO:0000259" key="2">
    <source>
        <dbReference type="PROSITE" id="PS50056"/>
    </source>
</evidence>
<dbReference type="Gene3D" id="3.90.190.10">
    <property type="entry name" value="Protein tyrosine phosphatase superfamily"/>
    <property type="match status" value="1"/>
</dbReference>
<dbReference type="AlphaFoldDB" id="A0A0W1A534"/>
<name>A0A0W1A534_9GAMM</name>
<dbReference type="SUPFAM" id="SSF52799">
    <property type="entry name" value="(Phosphotyrosine protein) phosphatases II"/>
    <property type="match status" value="1"/>
</dbReference>
<dbReference type="PROSITE" id="PS00383">
    <property type="entry name" value="TYR_PHOSPHATASE_1"/>
    <property type="match status" value="1"/>
</dbReference>
<dbReference type="OrthoDB" id="21920at2"/>
<comment type="caution">
    <text evidence="3">The sequence shown here is derived from an EMBL/GenBank/DDBJ whole genome shotgun (WGS) entry which is preliminary data.</text>
</comment>
<dbReference type="STRING" id="66969.Lwal_2042"/>
<sequence length="328" mass="38093">MLRFKWIQIICLWLFMLPSFASIPFSNESCDSTPEKPCIVLDSKTKFSPILWFRDAEFIAHSYPGNIEGIHRLNVSGSEEPSEKGWAFIANYIKEHVTNPERKVIVLDLRQESHGYLNGRAITLVSSYNWINLEKNNEQSLKDQSNWLNGLKEKKKVNGILTVSQYRAKDFSHGRSMAVGVVHDENYYVKRMGFDYRRLYITDHRAPLDSEVDAFISIVKSNPEDTWYHVHCRGGKGRTTTIFALFDMLKNADKVSFEDIIARQASISPFYNLMVIDRTVPELSQYYAERVEFLTHFYDYARESLQGYKGTWSEWKSIHNLTANSEVN</sequence>
<dbReference type="EMBL" id="LNZB01000051">
    <property type="protein sequence ID" value="KTD76320.1"/>
    <property type="molecule type" value="Genomic_DNA"/>
</dbReference>
<feature type="domain" description="Tyrosine specific protein phosphatases" evidence="2">
    <location>
        <begin position="213"/>
        <end position="261"/>
    </location>
</feature>
<protein>
    <submittedName>
        <fullName evidence="3">Tyrosine phosphatase II superfamily transporter protein</fullName>
    </submittedName>
</protein>
<dbReference type="Pfam" id="PF14566">
    <property type="entry name" value="PTPlike_phytase"/>
    <property type="match status" value="1"/>
</dbReference>
<dbReference type="InterPro" id="IPR000387">
    <property type="entry name" value="Tyr_Pase_dom"/>
</dbReference>
<evidence type="ECO:0000313" key="4">
    <source>
        <dbReference type="Proteomes" id="UP000054729"/>
    </source>
</evidence>
<dbReference type="Proteomes" id="UP000054729">
    <property type="component" value="Unassembled WGS sequence"/>
</dbReference>
<dbReference type="InterPro" id="IPR029021">
    <property type="entry name" value="Prot-tyrosine_phosphatase-like"/>
</dbReference>
<feature type="chain" id="PRO_5006919400" evidence="1">
    <location>
        <begin position="22"/>
        <end position="328"/>
    </location>
</feature>
<dbReference type="SMART" id="SM01301">
    <property type="entry name" value="PTPlike_phytase"/>
    <property type="match status" value="1"/>
</dbReference>
<accession>A0A0W1A534</accession>
<keyword evidence="1" id="KW-0732">Signal</keyword>
<feature type="signal peptide" evidence="1">
    <location>
        <begin position="1"/>
        <end position="21"/>
    </location>
</feature>
<dbReference type="RefSeq" id="WP_058480995.1">
    <property type="nucleotide sequence ID" value="NZ_CAAAIQ010000020.1"/>
</dbReference>
<evidence type="ECO:0000313" key="3">
    <source>
        <dbReference type="EMBL" id="KTD76320.1"/>
    </source>
</evidence>
<dbReference type="PROSITE" id="PS50056">
    <property type="entry name" value="TYR_PHOSPHATASE_2"/>
    <property type="match status" value="1"/>
</dbReference>
<reference evidence="3 4" key="1">
    <citation type="submission" date="2015-11" db="EMBL/GenBank/DDBJ databases">
        <title>Genomic analysis of 38 Legionella species identifies large and diverse effector repertoires.</title>
        <authorList>
            <person name="Burstein D."/>
            <person name="Amaro F."/>
            <person name="Zusman T."/>
            <person name="Lifshitz Z."/>
            <person name="Cohen O."/>
            <person name="Gilbert J.A."/>
            <person name="Pupko T."/>
            <person name="Shuman H.A."/>
            <person name="Segal G."/>
        </authorList>
    </citation>
    <scope>NUCLEOTIDE SEQUENCE [LARGE SCALE GENOMIC DNA]</scope>
    <source>
        <strain evidence="3 4">ATCC 51914</strain>
    </source>
</reference>
<proteinExistence type="predicted"/>